<dbReference type="InterPro" id="IPR037465">
    <property type="entry name" value="YlxR"/>
</dbReference>
<sequence>MTRPAPRPPIRTCVSCGRKAAKQELLRHIWSELGPVADARQLLPGRGAYCCDRDECRNRLYKDSKRWKRLFRKT</sequence>
<dbReference type="Pfam" id="PF04296">
    <property type="entry name" value="YlxR"/>
    <property type="match status" value="1"/>
</dbReference>
<reference evidence="2 3" key="1">
    <citation type="submission" date="2022-01" db="EMBL/GenBank/DDBJ databases">
        <title>Desulfofustis limnae sp. nov., a novel mesophilic sulfate-reducing bacterium isolated from marsh soil.</title>
        <authorList>
            <person name="Watanabe M."/>
            <person name="Takahashi A."/>
            <person name="Kojima H."/>
            <person name="Fukui M."/>
        </authorList>
    </citation>
    <scope>NUCLEOTIDE SEQUENCE [LARGE SCALE GENOMIC DNA]</scope>
    <source>
        <strain evidence="2 3">PPLL</strain>
    </source>
</reference>
<dbReference type="PANTHER" id="PTHR34215">
    <property type="entry name" value="BLL0784 PROTEIN"/>
    <property type="match status" value="1"/>
</dbReference>
<dbReference type="Proteomes" id="UP000830055">
    <property type="component" value="Chromosome"/>
</dbReference>
<keyword evidence="3" id="KW-1185">Reference proteome</keyword>
<dbReference type="RefSeq" id="WP_284151203.1">
    <property type="nucleotide sequence ID" value="NZ_AP025516.1"/>
</dbReference>
<gene>
    <name evidence="2" type="ORF">DPPLL_21560</name>
</gene>
<dbReference type="PANTHER" id="PTHR34215:SF1">
    <property type="entry name" value="YLXR DOMAIN-CONTAINING PROTEIN"/>
    <property type="match status" value="1"/>
</dbReference>
<dbReference type="Gene3D" id="3.30.1230.10">
    <property type="entry name" value="YlxR-like"/>
    <property type="match status" value="1"/>
</dbReference>
<evidence type="ECO:0000313" key="2">
    <source>
        <dbReference type="EMBL" id="BDD87791.1"/>
    </source>
</evidence>
<name>A0ABM7WA16_9BACT</name>
<proteinExistence type="predicted"/>
<protein>
    <recommendedName>
        <fullName evidence="1">YlxR domain-containing protein</fullName>
    </recommendedName>
</protein>
<dbReference type="InterPro" id="IPR007393">
    <property type="entry name" value="YlxR_dom"/>
</dbReference>
<dbReference type="InterPro" id="IPR035931">
    <property type="entry name" value="YlxR-like_sf"/>
</dbReference>
<evidence type="ECO:0000259" key="1">
    <source>
        <dbReference type="Pfam" id="PF04296"/>
    </source>
</evidence>
<accession>A0ABM7WA16</accession>
<evidence type="ECO:0000313" key="3">
    <source>
        <dbReference type="Proteomes" id="UP000830055"/>
    </source>
</evidence>
<dbReference type="SUPFAM" id="SSF64376">
    <property type="entry name" value="YlxR-like"/>
    <property type="match status" value="1"/>
</dbReference>
<organism evidence="2 3">
    <name type="scientific">Desulfofustis limnaeus</name>
    <dbReference type="NCBI Taxonomy" id="2740163"/>
    <lineage>
        <taxon>Bacteria</taxon>
        <taxon>Pseudomonadati</taxon>
        <taxon>Thermodesulfobacteriota</taxon>
        <taxon>Desulfobulbia</taxon>
        <taxon>Desulfobulbales</taxon>
        <taxon>Desulfocapsaceae</taxon>
        <taxon>Desulfofustis</taxon>
    </lineage>
</organism>
<dbReference type="EMBL" id="AP025516">
    <property type="protein sequence ID" value="BDD87791.1"/>
    <property type="molecule type" value="Genomic_DNA"/>
</dbReference>
<feature type="domain" description="YlxR" evidence="1">
    <location>
        <begin position="11"/>
        <end position="63"/>
    </location>
</feature>